<sequence>MSGHIYALMLITGVTLLLINLSNQTEFKLKVHNILNLNLHTTKDQKRSFIHRIKSAFSWIGSKSTNNDLAREEYHLTPQGSDLRSKTMLLNGSPLQLTQTGDIPLMKPKVVDVNTPVSIPPLTMKFIRFPNFDASGCA</sequence>
<comment type="caution">
    <text evidence="2">The sequence shown here is derived from an EMBL/GenBank/DDBJ whole genome shotgun (WGS) entry which is preliminary data.</text>
</comment>
<evidence type="ECO:0000256" key="1">
    <source>
        <dbReference type="SAM" id="SignalP"/>
    </source>
</evidence>
<gene>
    <name evidence="2" type="ORF">M8C21_012717</name>
</gene>
<keyword evidence="1" id="KW-0732">Signal</keyword>
<dbReference type="Proteomes" id="UP001206925">
    <property type="component" value="Unassembled WGS sequence"/>
</dbReference>
<protein>
    <submittedName>
        <fullName evidence="2">Uncharacterized protein</fullName>
    </submittedName>
</protein>
<dbReference type="GO" id="GO:0009505">
    <property type="term" value="C:plant-type cell wall"/>
    <property type="evidence" value="ECO:0007669"/>
    <property type="project" value="TreeGrafter"/>
</dbReference>
<organism evidence="2 3">
    <name type="scientific">Ambrosia artemisiifolia</name>
    <name type="common">Common ragweed</name>
    <dbReference type="NCBI Taxonomy" id="4212"/>
    <lineage>
        <taxon>Eukaryota</taxon>
        <taxon>Viridiplantae</taxon>
        <taxon>Streptophyta</taxon>
        <taxon>Embryophyta</taxon>
        <taxon>Tracheophyta</taxon>
        <taxon>Spermatophyta</taxon>
        <taxon>Magnoliopsida</taxon>
        <taxon>eudicotyledons</taxon>
        <taxon>Gunneridae</taxon>
        <taxon>Pentapetalae</taxon>
        <taxon>asterids</taxon>
        <taxon>campanulids</taxon>
        <taxon>Asterales</taxon>
        <taxon>Asteraceae</taxon>
        <taxon>Asteroideae</taxon>
        <taxon>Heliantheae alliance</taxon>
        <taxon>Heliantheae</taxon>
        <taxon>Ambrosia</taxon>
    </lineage>
</organism>
<dbReference type="GO" id="GO:0004566">
    <property type="term" value="F:beta-glucuronidase activity"/>
    <property type="evidence" value="ECO:0007669"/>
    <property type="project" value="TreeGrafter"/>
</dbReference>
<evidence type="ECO:0000313" key="2">
    <source>
        <dbReference type="EMBL" id="KAI7733173.1"/>
    </source>
</evidence>
<proteinExistence type="predicted"/>
<accession>A0AAD5C0I3</accession>
<feature type="signal peptide" evidence="1">
    <location>
        <begin position="1"/>
        <end position="24"/>
    </location>
</feature>
<dbReference type="PANTHER" id="PTHR14363:SF38">
    <property type="entry name" value="GLUCURONIDASE 2-RELATED"/>
    <property type="match status" value="1"/>
</dbReference>
<feature type="chain" id="PRO_5042136860" evidence="1">
    <location>
        <begin position="25"/>
        <end position="138"/>
    </location>
</feature>
<reference evidence="2" key="1">
    <citation type="submission" date="2022-06" db="EMBL/GenBank/DDBJ databases">
        <title>Uncovering the hologenomic basis of an extraordinary plant invasion.</title>
        <authorList>
            <person name="Bieker V.C."/>
            <person name="Martin M.D."/>
            <person name="Gilbert T."/>
            <person name="Hodgins K."/>
            <person name="Battlay P."/>
            <person name="Petersen B."/>
            <person name="Wilson J."/>
        </authorList>
    </citation>
    <scope>NUCLEOTIDE SEQUENCE</scope>
    <source>
        <strain evidence="2">AA19_3_7</strain>
        <tissue evidence="2">Leaf</tissue>
    </source>
</reference>
<keyword evidence="3" id="KW-1185">Reference proteome</keyword>
<evidence type="ECO:0000313" key="3">
    <source>
        <dbReference type="Proteomes" id="UP001206925"/>
    </source>
</evidence>
<dbReference type="EMBL" id="JAMZMK010010072">
    <property type="protein sequence ID" value="KAI7733173.1"/>
    <property type="molecule type" value="Genomic_DNA"/>
</dbReference>
<dbReference type="AlphaFoldDB" id="A0AAD5C0I3"/>
<dbReference type="PANTHER" id="PTHR14363">
    <property type="entry name" value="HEPARANASE-RELATED"/>
    <property type="match status" value="1"/>
</dbReference>
<name>A0AAD5C0I3_AMBAR</name>